<dbReference type="EMBL" id="WMBE01000003">
    <property type="protein sequence ID" value="MDG0867255.1"/>
    <property type="molecule type" value="Genomic_DNA"/>
</dbReference>
<evidence type="ECO:0000313" key="2">
    <source>
        <dbReference type="Proteomes" id="UP001321249"/>
    </source>
</evidence>
<dbReference type="Proteomes" id="UP001321249">
    <property type="component" value="Unassembled WGS sequence"/>
</dbReference>
<proteinExistence type="predicted"/>
<organism evidence="1 2">
    <name type="scientific">Candidatus Lucifugimonas marina</name>
    <dbReference type="NCBI Taxonomy" id="3038979"/>
    <lineage>
        <taxon>Bacteria</taxon>
        <taxon>Bacillati</taxon>
        <taxon>Chloroflexota</taxon>
        <taxon>Dehalococcoidia</taxon>
        <taxon>SAR202 cluster</taxon>
        <taxon>Candidatus Lucifugimonadales</taxon>
        <taxon>Candidatus Lucifugimonadaceae</taxon>
        <taxon>Candidatus Lucifugimonas</taxon>
    </lineage>
</organism>
<accession>A0ABD4XRK5</accession>
<sequence>MAARRTRDPEFEVELVSVEVGDPDARLRLAYRLLLKATGRARMPREIESARRIDEEERTKPE</sequence>
<protein>
    <submittedName>
        <fullName evidence="1">Uncharacterized protein</fullName>
    </submittedName>
</protein>
<comment type="caution">
    <text evidence="1">The sequence shown here is derived from an EMBL/GenBank/DDBJ whole genome shotgun (WGS) entry which is preliminary data.</text>
</comment>
<reference evidence="1 2" key="1">
    <citation type="submission" date="2019-11" db="EMBL/GenBank/DDBJ databases">
        <authorList>
            <person name="Cho J.-C."/>
        </authorList>
    </citation>
    <scope>NUCLEOTIDE SEQUENCE [LARGE SCALE GENOMIC DNA]</scope>
    <source>
        <strain evidence="1 2">JH702</strain>
    </source>
</reference>
<gene>
    <name evidence="1" type="ORF">GKO46_09255</name>
</gene>
<name>A0ABD4XRK5_9CHLR</name>
<evidence type="ECO:0000313" key="1">
    <source>
        <dbReference type="EMBL" id="MDG0867255.1"/>
    </source>
</evidence>
<dbReference type="AlphaFoldDB" id="A0ABD4XRK5"/>